<evidence type="ECO:0000256" key="9">
    <source>
        <dbReference type="ARBA" id="ARBA00022884"/>
    </source>
</evidence>
<feature type="binding site" evidence="10">
    <location>
        <position position="54"/>
    </location>
    <ligand>
        <name>ATP</name>
        <dbReference type="ChEBI" id="CHEBI:30616"/>
    </ligand>
</feature>
<dbReference type="PANTHER" id="PTHR39643:SF1">
    <property type="entry name" value="CCA-ADDING ENZYME"/>
    <property type="match status" value="1"/>
</dbReference>
<comment type="miscellaneous">
    <text evidence="10">A single active site specifically recognizes both ATP and CTP and is responsible for their addition.</text>
</comment>
<organism evidence="13 14">
    <name type="scientific">Candidatus Acidifodinimicrobium mancum</name>
    <dbReference type="NCBI Taxonomy" id="2898728"/>
    <lineage>
        <taxon>Archaea</taxon>
        <taxon>Candidatus Parvarchaeota</taxon>
        <taxon>Candidatus Acidifodinimicrobiaceae</taxon>
        <taxon>Candidatus Acidifodinimicrobium</taxon>
    </lineage>
</organism>
<comment type="function">
    <text evidence="10">Catalyzes the addition and repair of the essential 3'-terminal CCA sequence in tRNAs without using a nucleic acid template. Adds these three nucleotides in the order of C, C, and A to the tRNA nucleotide-73, using CTP and ATP as substrates and producing inorganic pyrophosphate. tRNA 3'-terminal CCA addition is required both for tRNA processing and repair. Also involved in tRNA surveillance by mediating tandem CCA addition to generate a CCACCA at the 3' terminus of unstable tRNAs. While stable tRNAs receive only 3'-terminal CCA, unstable tRNAs are marked with CCACCA and rapidly degraded.</text>
</comment>
<dbReference type="Pfam" id="PF09249">
    <property type="entry name" value="tRNA_NucTransf2"/>
    <property type="match status" value="1"/>
</dbReference>
<feature type="binding site" evidence="10">
    <location>
        <position position="162"/>
    </location>
    <ligand>
        <name>CTP</name>
        <dbReference type="ChEBI" id="CHEBI:37563"/>
    </ligand>
</feature>
<dbReference type="Proteomes" id="UP000763484">
    <property type="component" value="Unassembled WGS sequence"/>
</dbReference>
<feature type="binding site" evidence="10">
    <location>
        <position position="68"/>
    </location>
    <ligand>
        <name>Mg(2+)</name>
        <dbReference type="ChEBI" id="CHEBI:18420"/>
    </ligand>
</feature>
<comment type="subunit">
    <text evidence="10">Homodimer.</text>
</comment>
<name>A0A8T3UTZ2_9ARCH</name>
<proteinExistence type="inferred from homology"/>
<keyword evidence="5 10" id="KW-0547">Nucleotide-binding</keyword>
<accession>A0A8T3UTZ2</accession>
<feature type="binding site" evidence="10">
    <location>
        <position position="133"/>
    </location>
    <ligand>
        <name>ATP</name>
        <dbReference type="ChEBI" id="CHEBI:30616"/>
    </ligand>
</feature>
<evidence type="ECO:0000256" key="10">
    <source>
        <dbReference type="HAMAP-Rule" id="MF_01264"/>
    </source>
</evidence>
<evidence type="ECO:0000259" key="12">
    <source>
        <dbReference type="Pfam" id="PF09249"/>
    </source>
</evidence>
<dbReference type="CDD" id="cd05400">
    <property type="entry name" value="NT_2-5OAS_ClassI-CCAase"/>
    <property type="match status" value="1"/>
</dbReference>
<keyword evidence="7 10" id="KW-0067">ATP-binding</keyword>
<dbReference type="PIRSF" id="PIRSF005335">
    <property type="entry name" value="CCA_arch"/>
    <property type="match status" value="1"/>
</dbReference>
<dbReference type="Gene3D" id="3.30.70.590">
    <property type="entry name" value="Poly(A) polymerase predicted RNA binding domain"/>
    <property type="match status" value="1"/>
</dbReference>
<evidence type="ECO:0000313" key="13">
    <source>
        <dbReference type="EMBL" id="MBE5727970.1"/>
    </source>
</evidence>
<evidence type="ECO:0000259" key="11">
    <source>
        <dbReference type="Pfam" id="PF01909"/>
    </source>
</evidence>
<keyword evidence="4 10" id="KW-0479">Metal-binding</keyword>
<evidence type="ECO:0000256" key="6">
    <source>
        <dbReference type="ARBA" id="ARBA00022800"/>
    </source>
</evidence>
<feature type="binding site" evidence="10">
    <location>
        <position position="133"/>
    </location>
    <ligand>
        <name>CTP</name>
        <dbReference type="ChEBI" id="CHEBI:37563"/>
    </ligand>
</feature>
<feature type="binding site" evidence="10">
    <location>
        <position position="110"/>
    </location>
    <ligand>
        <name>Mg(2+)</name>
        <dbReference type="ChEBI" id="CHEBI:18420"/>
    </ligand>
</feature>
<evidence type="ECO:0000256" key="7">
    <source>
        <dbReference type="ARBA" id="ARBA00022840"/>
    </source>
</evidence>
<evidence type="ECO:0000256" key="5">
    <source>
        <dbReference type="ARBA" id="ARBA00022741"/>
    </source>
</evidence>
<feature type="binding site" evidence="10">
    <location>
        <position position="54"/>
    </location>
    <ligand>
        <name>CTP</name>
        <dbReference type="ChEBI" id="CHEBI:37563"/>
    </ligand>
</feature>
<dbReference type="SUPFAM" id="SSF55003">
    <property type="entry name" value="PAP/Archaeal CCA-adding enzyme, C-terminal domain"/>
    <property type="match status" value="1"/>
</dbReference>
<dbReference type="InterPro" id="IPR042090">
    <property type="entry name" value="CCA_tRNA_nucleotrans_2"/>
</dbReference>
<reference evidence="13 14" key="1">
    <citation type="submission" date="2020-09" db="EMBL/GenBank/DDBJ databases">
        <title>Genomic characterization of a novel Parvarchaeota family in acid mine drainage sediments.</title>
        <authorList>
            <person name="Luo Z.-H."/>
        </authorList>
    </citation>
    <scope>NUCLEOTIDE SEQUENCE [LARGE SCALE GENOMIC DNA]</scope>
    <source>
        <strain evidence="13">TL1-5_bins.178</strain>
    </source>
</reference>
<dbReference type="PROSITE" id="PS50152">
    <property type="entry name" value="25A_SYNTH_3"/>
    <property type="match status" value="1"/>
</dbReference>
<dbReference type="InterPro" id="IPR015329">
    <property type="entry name" value="tRNA_NucTransf2"/>
</dbReference>
<dbReference type="InterPro" id="IPR008229">
    <property type="entry name" value="CCA-adding_arc"/>
</dbReference>
<keyword evidence="6 10" id="KW-0692">RNA repair</keyword>
<dbReference type="PANTHER" id="PTHR39643">
    <property type="entry name" value="CCA-ADDING ENZYME"/>
    <property type="match status" value="1"/>
</dbReference>
<dbReference type="GO" id="GO:0042245">
    <property type="term" value="P:RNA repair"/>
    <property type="evidence" value="ECO:0007669"/>
    <property type="project" value="UniProtKB-KW"/>
</dbReference>
<comment type="similarity">
    <text evidence="10">Belongs to the tRNA nucleotidyltransferase/poly(A) polymerase family. Archaeal CCA-adding enzyme subfamily.</text>
</comment>
<feature type="binding site" evidence="10">
    <location>
        <position position="57"/>
    </location>
    <ligand>
        <name>ATP</name>
        <dbReference type="ChEBI" id="CHEBI:30616"/>
    </ligand>
</feature>
<dbReference type="Gene3D" id="3.30.70.1550">
    <property type="entry name" value="Archaeal tRNA CCA-adding enzyme catalytic domain"/>
    <property type="match status" value="1"/>
</dbReference>
<comment type="catalytic activity">
    <reaction evidence="10">
        <text>a tRNA with a 3' CCA end + 2 CTP + ATP = a tRNA with a 3' CCACCA end + 3 diphosphate</text>
        <dbReference type="Rhea" id="RHEA:76235"/>
        <dbReference type="Rhea" id="RHEA-COMP:10468"/>
        <dbReference type="Rhea" id="RHEA-COMP:18655"/>
        <dbReference type="ChEBI" id="CHEBI:30616"/>
        <dbReference type="ChEBI" id="CHEBI:33019"/>
        <dbReference type="ChEBI" id="CHEBI:37563"/>
        <dbReference type="ChEBI" id="CHEBI:83071"/>
        <dbReference type="ChEBI" id="CHEBI:195187"/>
    </reaction>
</comment>
<evidence type="ECO:0000256" key="1">
    <source>
        <dbReference type="ARBA" id="ARBA00022679"/>
    </source>
</evidence>
<dbReference type="InterPro" id="IPR002934">
    <property type="entry name" value="Polymerase_NTP_transf_dom"/>
</dbReference>
<keyword evidence="3 10" id="KW-0548">Nucleotidyltransferase</keyword>
<keyword evidence="2 10" id="KW-0819">tRNA processing</keyword>
<keyword evidence="8 10" id="KW-0460">Magnesium</keyword>
<evidence type="ECO:0000256" key="8">
    <source>
        <dbReference type="ARBA" id="ARBA00022842"/>
    </source>
</evidence>
<gene>
    <name evidence="10" type="primary">cca</name>
    <name evidence="13" type="ORF">IHE50_00955</name>
</gene>
<evidence type="ECO:0000256" key="3">
    <source>
        <dbReference type="ARBA" id="ARBA00022695"/>
    </source>
</evidence>
<dbReference type="InterPro" id="IPR043519">
    <property type="entry name" value="NT_sf"/>
</dbReference>
<feature type="domain" description="tRNA nucleotidyltransferase substrate binding" evidence="12">
    <location>
        <begin position="148"/>
        <end position="266"/>
    </location>
</feature>
<keyword evidence="9 10" id="KW-0694">RNA-binding</keyword>
<protein>
    <recommendedName>
        <fullName evidence="10">CCA-adding enzyme</fullName>
        <ecNumber evidence="10">2.7.7.72</ecNumber>
    </recommendedName>
    <alternativeName>
        <fullName evidence="10">CCA tRNA nucleotidyltransferase</fullName>
    </alternativeName>
    <alternativeName>
        <fullName evidence="10">tRNA CCA-pyrophosphorylase</fullName>
    </alternativeName>
    <alternativeName>
        <fullName evidence="10">tRNA adenylyl-/cytidylyl- transferase</fullName>
    </alternativeName>
    <alternativeName>
        <fullName evidence="10">tRNA nucleotidyltransferase</fullName>
    </alternativeName>
    <alternativeName>
        <fullName evidence="10">tRNA-NT</fullName>
    </alternativeName>
</protein>
<dbReference type="EC" id="2.7.7.72" evidence="10"/>
<dbReference type="SUPFAM" id="SSF81631">
    <property type="entry name" value="PAP/OAS1 substrate-binding domain"/>
    <property type="match status" value="1"/>
</dbReference>
<dbReference type="HAMAP" id="MF_01264">
    <property type="entry name" value="CCA_arch"/>
    <property type="match status" value="1"/>
</dbReference>
<feature type="binding site" evidence="10">
    <location>
        <position position="66"/>
    </location>
    <ligand>
        <name>Mg(2+)</name>
        <dbReference type="ChEBI" id="CHEBI:18420"/>
    </ligand>
</feature>
<dbReference type="GO" id="GO:0001680">
    <property type="term" value="P:tRNA 3'-terminal CCA addition"/>
    <property type="evidence" value="ECO:0007669"/>
    <property type="project" value="UniProtKB-UniRule"/>
</dbReference>
<dbReference type="InterPro" id="IPR006116">
    <property type="entry name" value="NT_2-5OAS_ClassI-CCAase"/>
</dbReference>
<dbReference type="EMBL" id="JADFAQ010000015">
    <property type="protein sequence ID" value="MBE5727970.1"/>
    <property type="molecule type" value="Genomic_DNA"/>
</dbReference>
<dbReference type="InterPro" id="IPR011068">
    <property type="entry name" value="NuclTrfase_I-like_C"/>
</dbReference>
<comment type="cofactor">
    <cofactor evidence="10">
        <name>Mg(2+)</name>
        <dbReference type="ChEBI" id="CHEBI:18420"/>
    </cofactor>
</comment>
<keyword evidence="1 10" id="KW-0808">Transferase</keyword>
<comment type="catalytic activity">
    <reaction evidence="10">
        <text>a tRNA precursor + 2 CTP + ATP = a tRNA with a 3' CCA end + 3 diphosphate</text>
        <dbReference type="Rhea" id="RHEA:14433"/>
        <dbReference type="Rhea" id="RHEA-COMP:10465"/>
        <dbReference type="Rhea" id="RHEA-COMP:10468"/>
        <dbReference type="ChEBI" id="CHEBI:30616"/>
        <dbReference type="ChEBI" id="CHEBI:33019"/>
        <dbReference type="ChEBI" id="CHEBI:37563"/>
        <dbReference type="ChEBI" id="CHEBI:74896"/>
        <dbReference type="ChEBI" id="CHEBI:83071"/>
        <dbReference type="EC" id="2.7.7.72"/>
    </reaction>
</comment>
<feature type="domain" description="Polymerase nucleotidyl transferase" evidence="11">
    <location>
        <begin position="34"/>
        <end position="125"/>
    </location>
</feature>
<dbReference type="SUPFAM" id="SSF81301">
    <property type="entry name" value="Nucleotidyltransferase"/>
    <property type="match status" value="1"/>
</dbReference>
<dbReference type="GO" id="GO:0000049">
    <property type="term" value="F:tRNA binding"/>
    <property type="evidence" value="ECO:0007669"/>
    <property type="project" value="UniProtKB-UniRule"/>
</dbReference>
<dbReference type="Pfam" id="PF01909">
    <property type="entry name" value="NTP_transf_2"/>
    <property type="match status" value="1"/>
</dbReference>
<feature type="binding site" evidence="10">
    <location>
        <position position="153"/>
    </location>
    <ligand>
        <name>ATP</name>
        <dbReference type="ChEBI" id="CHEBI:30616"/>
    </ligand>
</feature>
<feature type="binding site" evidence="10">
    <location>
        <position position="162"/>
    </location>
    <ligand>
        <name>ATP</name>
        <dbReference type="ChEBI" id="CHEBI:30616"/>
    </ligand>
</feature>
<feature type="binding site" evidence="10">
    <location>
        <position position="57"/>
    </location>
    <ligand>
        <name>CTP</name>
        <dbReference type="ChEBI" id="CHEBI:37563"/>
    </ligand>
</feature>
<comment type="caution">
    <text evidence="13">The sequence shown here is derived from an EMBL/GenBank/DDBJ whole genome shotgun (WGS) entry which is preliminary data.</text>
</comment>
<dbReference type="Gene3D" id="1.10.1410.30">
    <property type="entry name" value="CCA tRNA nucleotidyltransferase, domain 2"/>
    <property type="match status" value="1"/>
</dbReference>
<dbReference type="AlphaFoldDB" id="A0A8T3UTZ2"/>
<evidence type="ECO:0000313" key="14">
    <source>
        <dbReference type="Proteomes" id="UP000763484"/>
    </source>
</evidence>
<dbReference type="GO" id="GO:0004810">
    <property type="term" value="F:CCA tRNA nucleotidyltransferase activity"/>
    <property type="evidence" value="ECO:0007669"/>
    <property type="project" value="UniProtKB-UniRule"/>
</dbReference>
<dbReference type="GO" id="GO:0005524">
    <property type="term" value="F:ATP binding"/>
    <property type="evidence" value="ECO:0007669"/>
    <property type="project" value="UniProtKB-UniRule"/>
</dbReference>
<dbReference type="Gene3D" id="3.30.460.10">
    <property type="entry name" value="Beta Polymerase, domain 2"/>
    <property type="match status" value="1"/>
</dbReference>
<feature type="binding site" evidence="10">
    <location>
        <position position="153"/>
    </location>
    <ligand>
        <name>CTP</name>
        <dbReference type="ChEBI" id="CHEBI:37563"/>
    </ligand>
</feature>
<dbReference type="GO" id="GO:0000287">
    <property type="term" value="F:magnesium ion binding"/>
    <property type="evidence" value="ECO:0007669"/>
    <property type="project" value="UniProtKB-UniRule"/>
</dbReference>
<sequence>MEVIDSIFNQARKRFVPSFFESRKMGSIEKKILSKLQENLEKKKIDAEIRTAGSYAKGTWIRGESDIDIFMIFKSEAETALLSQIVPKNFQVERGTRRYYVGRIEGVNVEVVPLVKFDRLEEVKNSIDFSVLHIDYVNKHASAAQKSDIIILKRFCKANDCYGSETYKHGFSGYVLELLILKFGGIKELFNAVLEWKDNEFVDLEGYYKSRSEAVESIGAKDNHLIIIDPTNKRRNVCGSLSLENLSKFVLAVKLFMFKPSKRFFELKNKEAELRKASKSRGTRIFEAKSSIKGIRDVYLAKVSSRLKSVVDDISRDGIEVYSYNLIEKEKEVKIVVEIGSVPSLKSRKVYGPSVWLNFDDLSKFLKEHRDVYVTDDKIIYDSVYPFKDANKFIYSKLKSILKPV</sequence>
<evidence type="ECO:0000256" key="2">
    <source>
        <dbReference type="ARBA" id="ARBA00022694"/>
    </source>
</evidence>
<evidence type="ECO:0000256" key="4">
    <source>
        <dbReference type="ARBA" id="ARBA00022723"/>
    </source>
</evidence>